<evidence type="ECO:0000259" key="15">
    <source>
        <dbReference type="Pfam" id="PF17900"/>
    </source>
</evidence>
<dbReference type="PRINTS" id="PR00756">
    <property type="entry name" value="ALADIPTASE"/>
</dbReference>
<evidence type="ECO:0000256" key="2">
    <source>
        <dbReference type="ARBA" id="ARBA00001947"/>
    </source>
</evidence>
<evidence type="ECO:0000259" key="14">
    <source>
        <dbReference type="Pfam" id="PF01433"/>
    </source>
</evidence>
<keyword evidence="17" id="KW-1185">Reference proteome</keyword>
<evidence type="ECO:0000256" key="9">
    <source>
        <dbReference type="ARBA" id="ARBA00022833"/>
    </source>
</evidence>
<name>A0ABS9L0V8_9MICC</name>
<protein>
    <recommendedName>
        <fullName evidence="5">Aminopeptidase N</fullName>
        <ecNumber evidence="4">3.4.11.2</ecNumber>
    </recommendedName>
    <alternativeName>
        <fullName evidence="11">Alanine aminopeptidase</fullName>
    </alternativeName>
    <alternativeName>
        <fullName evidence="12">Lysyl aminopeptidase</fullName>
    </alternativeName>
</protein>
<evidence type="ECO:0000256" key="4">
    <source>
        <dbReference type="ARBA" id="ARBA00012564"/>
    </source>
</evidence>
<dbReference type="RefSeq" id="WP_237817414.1">
    <property type="nucleotide sequence ID" value="NZ_JAKLTQ010000001.1"/>
</dbReference>
<keyword evidence="10" id="KW-0482">Metalloprotease</keyword>
<dbReference type="CDD" id="cd09603">
    <property type="entry name" value="M1_APN_like"/>
    <property type="match status" value="1"/>
</dbReference>
<gene>
    <name evidence="16" type="ORF">LVY72_00085</name>
</gene>
<evidence type="ECO:0000256" key="6">
    <source>
        <dbReference type="ARBA" id="ARBA00022670"/>
    </source>
</evidence>
<dbReference type="SUPFAM" id="SSF55486">
    <property type="entry name" value="Metalloproteases ('zincins'), catalytic domain"/>
    <property type="match status" value="1"/>
</dbReference>
<dbReference type="EC" id="3.4.11.2" evidence="4"/>
<evidence type="ECO:0000256" key="12">
    <source>
        <dbReference type="ARBA" id="ARBA00031533"/>
    </source>
</evidence>
<dbReference type="InterPro" id="IPR042097">
    <property type="entry name" value="Aminopeptidase_N-like_N_sf"/>
</dbReference>
<dbReference type="InterPro" id="IPR014782">
    <property type="entry name" value="Peptidase_M1_dom"/>
</dbReference>
<dbReference type="InterPro" id="IPR045357">
    <property type="entry name" value="Aminopeptidase_N-like_N"/>
</dbReference>
<evidence type="ECO:0000256" key="13">
    <source>
        <dbReference type="SAM" id="MobiDB-lite"/>
    </source>
</evidence>
<dbReference type="SUPFAM" id="SSF63737">
    <property type="entry name" value="Leukotriene A4 hydrolase N-terminal domain"/>
    <property type="match status" value="1"/>
</dbReference>
<evidence type="ECO:0000313" key="17">
    <source>
        <dbReference type="Proteomes" id="UP001165368"/>
    </source>
</evidence>
<dbReference type="Proteomes" id="UP001165368">
    <property type="component" value="Unassembled WGS sequence"/>
</dbReference>
<keyword evidence="9" id="KW-0862">Zinc</keyword>
<feature type="domain" description="Aminopeptidase N-like N-terminal" evidence="15">
    <location>
        <begin position="28"/>
        <end position="198"/>
    </location>
</feature>
<feature type="domain" description="Peptidase M1 membrane alanine aminopeptidase" evidence="14">
    <location>
        <begin position="255"/>
        <end position="440"/>
    </location>
</feature>
<comment type="cofactor">
    <cofactor evidence="2">
        <name>Zn(2+)</name>
        <dbReference type="ChEBI" id="CHEBI:29105"/>
    </cofactor>
</comment>
<keyword evidence="6" id="KW-0645">Protease</keyword>
<evidence type="ECO:0000256" key="7">
    <source>
        <dbReference type="ARBA" id="ARBA00022723"/>
    </source>
</evidence>
<evidence type="ECO:0000256" key="11">
    <source>
        <dbReference type="ARBA" id="ARBA00029811"/>
    </source>
</evidence>
<sequence>MTATPPDSNPVPDRYLPTNGSADFAVTRYDLELECKLAANRLAGHALLSGHMVRGCGILELDLSGLQASRVQVNGQRPRRMVQRAGKLIITLRDPLPAGAALTIDVRYEGNPAPVNGLWGDVGWEELTDGVLVAAQPNGASSWFPCNDHPSQKASYRISVSTDAGYRAVANGALVAHTRRSSRETWVYEMNAPMATYLATLQIGRYGLHSLFPALTDGPAAPDPGSSGTGSSGTAEPVPQMVAVSGQLRHRAEAALASQQRMMEVFGRCFGLYPFGRYTVVVTEDELEIPLEAQSLSIIGRNHLEPGWENQRLIAHELAHQWFGNSLTLRQWRDIWLHEGFACYAEWIWSEASGAATAASRARIAWRKLSSQPQDIAIGDPGAARMFDDRVYQRGALTLHALRTAVGDTDFFRILRRWTAQHRHGSVETSMFLSLVDEESDIPRGLSARGLLEPWLYRTELPAFPGK</sequence>
<comment type="catalytic activity">
    <reaction evidence="1">
        <text>Release of an N-terminal amino acid, Xaa-|-Yaa- from a peptide, amide or arylamide. Xaa is preferably Ala, but may be most amino acids including Pro (slow action). When a terminal hydrophobic residue is followed by a prolyl residue, the two may be released as an intact Xaa-Pro dipeptide.</text>
        <dbReference type="EC" id="3.4.11.2"/>
    </reaction>
</comment>
<accession>A0ABS9L0V8</accession>
<evidence type="ECO:0000313" key="16">
    <source>
        <dbReference type="EMBL" id="MCG2620306.1"/>
    </source>
</evidence>
<dbReference type="Pfam" id="PF17900">
    <property type="entry name" value="Peptidase_M1_N"/>
    <property type="match status" value="1"/>
</dbReference>
<comment type="caution">
    <text evidence="16">The sequence shown here is derived from an EMBL/GenBank/DDBJ whole genome shotgun (WGS) entry which is preliminary data.</text>
</comment>
<organism evidence="16 17">
    <name type="scientific">Arthrobacter hankyongi</name>
    <dbReference type="NCBI Taxonomy" id="2904801"/>
    <lineage>
        <taxon>Bacteria</taxon>
        <taxon>Bacillati</taxon>
        <taxon>Actinomycetota</taxon>
        <taxon>Actinomycetes</taxon>
        <taxon>Micrococcales</taxon>
        <taxon>Micrococcaceae</taxon>
        <taxon>Arthrobacter</taxon>
    </lineage>
</organism>
<dbReference type="InterPro" id="IPR027268">
    <property type="entry name" value="Peptidase_M4/M1_CTD_sf"/>
</dbReference>
<reference evidence="16" key="1">
    <citation type="submission" date="2022-01" db="EMBL/GenBank/DDBJ databases">
        <authorList>
            <person name="Jo J.-H."/>
            <person name="Im W.-T."/>
        </authorList>
    </citation>
    <scope>NUCLEOTIDE SEQUENCE</scope>
    <source>
        <strain evidence="16">I2-34</strain>
    </source>
</reference>
<dbReference type="InterPro" id="IPR050344">
    <property type="entry name" value="Peptidase_M1_aminopeptidases"/>
</dbReference>
<dbReference type="PANTHER" id="PTHR11533">
    <property type="entry name" value="PROTEASE M1 ZINC METALLOPROTEASE"/>
    <property type="match status" value="1"/>
</dbReference>
<feature type="compositionally biased region" description="Low complexity" evidence="13">
    <location>
        <begin position="217"/>
        <end position="226"/>
    </location>
</feature>
<keyword evidence="8" id="KW-0378">Hydrolase</keyword>
<evidence type="ECO:0000256" key="3">
    <source>
        <dbReference type="ARBA" id="ARBA00010136"/>
    </source>
</evidence>
<keyword evidence="7" id="KW-0479">Metal-binding</keyword>
<proteinExistence type="inferred from homology"/>
<comment type="similarity">
    <text evidence="3">Belongs to the peptidase M1 family.</text>
</comment>
<feature type="region of interest" description="Disordered" evidence="13">
    <location>
        <begin position="217"/>
        <end position="237"/>
    </location>
</feature>
<dbReference type="InterPro" id="IPR001930">
    <property type="entry name" value="Peptidase_M1"/>
</dbReference>
<dbReference type="Pfam" id="PF01433">
    <property type="entry name" value="Peptidase_M1"/>
    <property type="match status" value="1"/>
</dbReference>
<dbReference type="EMBL" id="JAKLTQ010000001">
    <property type="protein sequence ID" value="MCG2620306.1"/>
    <property type="molecule type" value="Genomic_DNA"/>
</dbReference>
<dbReference type="Gene3D" id="2.60.40.1730">
    <property type="entry name" value="tricorn interacting facor f3 domain"/>
    <property type="match status" value="1"/>
</dbReference>
<evidence type="ECO:0000256" key="8">
    <source>
        <dbReference type="ARBA" id="ARBA00022801"/>
    </source>
</evidence>
<evidence type="ECO:0000256" key="5">
    <source>
        <dbReference type="ARBA" id="ARBA00015611"/>
    </source>
</evidence>
<evidence type="ECO:0000256" key="1">
    <source>
        <dbReference type="ARBA" id="ARBA00000098"/>
    </source>
</evidence>
<dbReference type="Gene3D" id="1.10.390.10">
    <property type="entry name" value="Neutral Protease Domain 2"/>
    <property type="match status" value="1"/>
</dbReference>
<evidence type="ECO:0000256" key="10">
    <source>
        <dbReference type="ARBA" id="ARBA00023049"/>
    </source>
</evidence>